<keyword evidence="3" id="KW-1185">Reference proteome</keyword>
<evidence type="ECO:0000256" key="1">
    <source>
        <dbReference type="SAM" id="MobiDB-lite"/>
    </source>
</evidence>
<dbReference type="OrthoDB" id="2430034at2759"/>
<organism evidence="2 3">
    <name type="scientific">Modicella reniformis</name>
    <dbReference type="NCBI Taxonomy" id="1440133"/>
    <lineage>
        <taxon>Eukaryota</taxon>
        <taxon>Fungi</taxon>
        <taxon>Fungi incertae sedis</taxon>
        <taxon>Mucoromycota</taxon>
        <taxon>Mortierellomycotina</taxon>
        <taxon>Mortierellomycetes</taxon>
        <taxon>Mortierellales</taxon>
        <taxon>Mortierellaceae</taxon>
        <taxon>Modicella</taxon>
    </lineage>
</organism>
<accession>A0A9P6M146</accession>
<dbReference type="InterPro" id="IPR029060">
    <property type="entry name" value="PIN-like_dom_sf"/>
</dbReference>
<dbReference type="SUPFAM" id="SSF88723">
    <property type="entry name" value="PIN domain-like"/>
    <property type="match status" value="1"/>
</dbReference>
<evidence type="ECO:0000313" key="3">
    <source>
        <dbReference type="Proteomes" id="UP000749646"/>
    </source>
</evidence>
<proteinExistence type="predicted"/>
<feature type="non-terminal residue" evidence="2">
    <location>
        <position position="1"/>
    </location>
</feature>
<feature type="region of interest" description="Disordered" evidence="1">
    <location>
        <begin position="380"/>
        <end position="432"/>
    </location>
</feature>
<reference evidence="2" key="1">
    <citation type="journal article" date="2020" name="Fungal Divers.">
        <title>Resolving the Mortierellaceae phylogeny through synthesis of multi-gene phylogenetics and phylogenomics.</title>
        <authorList>
            <person name="Vandepol N."/>
            <person name="Liber J."/>
            <person name="Desiro A."/>
            <person name="Na H."/>
            <person name="Kennedy M."/>
            <person name="Barry K."/>
            <person name="Grigoriev I.V."/>
            <person name="Miller A.N."/>
            <person name="O'Donnell K."/>
            <person name="Stajich J.E."/>
            <person name="Bonito G."/>
        </authorList>
    </citation>
    <scope>NUCLEOTIDE SEQUENCE</scope>
    <source>
        <strain evidence="2">MES-2147</strain>
    </source>
</reference>
<dbReference type="Proteomes" id="UP000749646">
    <property type="component" value="Unassembled WGS sequence"/>
</dbReference>
<feature type="region of interest" description="Disordered" evidence="1">
    <location>
        <begin position="563"/>
        <end position="593"/>
    </location>
</feature>
<dbReference type="Gene3D" id="3.40.50.1010">
    <property type="entry name" value="5'-nuclease"/>
    <property type="match status" value="1"/>
</dbReference>
<dbReference type="EMBL" id="JAAAHW010006404">
    <property type="protein sequence ID" value="KAF9961741.1"/>
    <property type="molecule type" value="Genomic_DNA"/>
</dbReference>
<evidence type="ECO:0008006" key="4">
    <source>
        <dbReference type="Google" id="ProtNLM"/>
    </source>
</evidence>
<gene>
    <name evidence="2" type="ORF">BGZ65_010263</name>
</gene>
<comment type="caution">
    <text evidence="2">The sequence shown here is derived from an EMBL/GenBank/DDBJ whole genome shotgun (WGS) entry which is preliminary data.</text>
</comment>
<feature type="compositionally biased region" description="Polar residues" evidence="1">
    <location>
        <begin position="572"/>
        <end position="585"/>
    </location>
</feature>
<feature type="compositionally biased region" description="Basic residues" evidence="1">
    <location>
        <begin position="395"/>
        <end position="415"/>
    </location>
</feature>
<protein>
    <recommendedName>
        <fullName evidence="4">XPG-I domain-containing protein</fullName>
    </recommendedName>
</protein>
<evidence type="ECO:0000313" key="2">
    <source>
        <dbReference type="EMBL" id="KAF9961741.1"/>
    </source>
</evidence>
<sequence>MGIRGLFQYLKKKGVVGEPASPSALDNAYFDVDLLGTFYWFLLDKLAAPGRTVRPVDVGRQMAYFLSETFLPARTLLHIDGKSTTQKGKARTERDAARDKVHAALQANLTKMEKRSNLGKWTSQSVVKQIERALPRIYVLTQQTKQELVRGLKVKFQVCECIAESDTCVAAAIKAGSTKIVENKQYQRVAVSSDSDLLIYPGVENVLRRNPRGQDYSLYKKSSIVTALGLLSAAHLAVLGVVSNNDYGPNVPNYGFFRNSEILKGLSVASTRDVDILDAYKVVIANTRFDTSLFDHAKQVFLRMGGQADLVSVANNAKYVTAAASFSSAKQTRITMRAQRDTDIRFSPSVLCCEGVEAKPVFDQKLHILTSPARPVNLEEVRQQRKVAPPGRAGTKPRRQKAMRKAKKKQKKQARKPSQGGGGEITRSRATNIDHELRRKHVTKTLTVGCIAANVKRALPASSDHKKISDRLSSCVRALNQMRIHAYEIIALDIARILGDRYKPSVPDPKGKAIQTTTEQGSMPAFTGENLSDLDDILDNLNFYYALCTLLCQGRRGAQTAAQRIQTAPPRTMSTRSTAAGTSARETIPISDKDTHPDRAYQAYLRHTNLLPFSQQFPGKMFAATVARLTLATVKHAFRAHYMGSKFSEDDKLPDGRNAIDYFYEQNHKTGMFADFPKSKFRPTYVFLSEEDLVHIFYSDPTTRSIVSNVNVLGQGTDQTAASYVVNNK</sequence>
<dbReference type="AlphaFoldDB" id="A0A9P6M146"/>
<name>A0A9P6M146_9FUNG</name>